<accession>A0A3N6NRA9</accession>
<dbReference type="Gene3D" id="3.90.180.10">
    <property type="entry name" value="Medium-chain alcohol dehydrogenases, catalytic domain"/>
    <property type="match status" value="1"/>
</dbReference>
<proteinExistence type="predicted"/>
<evidence type="ECO:0000313" key="2">
    <source>
        <dbReference type="Proteomes" id="UP000269154"/>
    </source>
</evidence>
<keyword evidence="2" id="KW-1185">Reference proteome</keyword>
<name>A0A3N6NRA9_9CYAN</name>
<dbReference type="Proteomes" id="UP000269154">
    <property type="component" value="Unassembled WGS sequence"/>
</dbReference>
<comment type="caution">
    <text evidence="1">The sequence shown here is derived from an EMBL/GenBank/DDBJ whole genome shotgun (WGS) entry which is preliminary data.</text>
</comment>
<dbReference type="Gene3D" id="3.40.50.720">
    <property type="entry name" value="NAD(P)-binding Rossmann-like Domain"/>
    <property type="match status" value="1"/>
</dbReference>
<organism evidence="1 2">
    <name type="scientific">Okeania hirsuta</name>
    <dbReference type="NCBI Taxonomy" id="1458930"/>
    <lineage>
        <taxon>Bacteria</taxon>
        <taxon>Bacillati</taxon>
        <taxon>Cyanobacteriota</taxon>
        <taxon>Cyanophyceae</taxon>
        <taxon>Oscillatoriophycideae</taxon>
        <taxon>Oscillatoriales</taxon>
        <taxon>Microcoleaceae</taxon>
        <taxon>Okeania</taxon>
    </lineage>
</organism>
<dbReference type="EMBL" id="RCBY01000447">
    <property type="protein sequence ID" value="RQH19357.1"/>
    <property type="molecule type" value="Genomic_DNA"/>
</dbReference>
<sequence>MFFAIWGLYAAAPKDAFCSWFGICGIVSKVGSSGGHGQGECIMGVRFGAYTTHLNIDHRYLFPYLRLEFAEVSAYLVQMLTAYLRYDQQGRFAERTNDLDS</sequence>
<dbReference type="AlphaFoldDB" id="A0A3N6NRA9"/>
<gene>
    <name evidence="1" type="ORF">D5R40_32545</name>
</gene>
<evidence type="ECO:0000313" key="1">
    <source>
        <dbReference type="EMBL" id="RQH19357.1"/>
    </source>
</evidence>
<protein>
    <submittedName>
        <fullName evidence="1">Uncharacterized protein</fullName>
    </submittedName>
</protein>
<reference evidence="1 2" key="1">
    <citation type="journal article" date="2018" name="ACS Chem. Biol.">
        <title>Ketoreductase domain dysfunction expands chemodiversity: malyngamide biosynthesis in the cyanobacterium Okeania hirsuta.</title>
        <authorList>
            <person name="Moss N.A."/>
            <person name="Leao T."/>
            <person name="Rankin M."/>
            <person name="McCullough T.M."/>
            <person name="Qu P."/>
            <person name="Korobeynikov A."/>
            <person name="Smith J.L."/>
            <person name="Gerwick L."/>
            <person name="Gerwick W.H."/>
        </authorList>
    </citation>
    <scope>NUCLEOTIDE SEQUENCE [LARGE SCALE GENOMIC DNA]</scope>
    <source>
        <strain evidence="1 2">PAB10Feb10-1</strain>
    </source>
</reference>